<protein>
    <recommendedName>
        <fullName evidence="4">YtpI-like protein</fullName>
    </recommendedName>
</protein>
<dbReference type="STRING" id="201973.SAMN04488025_10464"/>
<reference evidence="2 3" key="1">
    <citation type="submission" date="2016-10" db="EMBL/GenBank/DDBJ databases">
        <authorList>
            <person name="de Groot N.N."/>
        </authorList>
    </citation>
    <scope>NUCLEOTIDE SEQUENCE [LARGE SCALE GENOMIC DNA]</scope>
    <source>
        <strain evidence="2 3">DSM 44945</strain>
    </source>
</reference>
<evidence type="ECO:0008006" key="4">
    <source>
        <dbReference type="Google" id="ProtNLM"/>
    </source>
</evidence>
<keyword evidence="1" id="KW-0472">Membrane</keyword>
<keyword evidence="1" id="KW-1133">Transmembrane helix</keyword>
<evidence type="ECO:0000313" key="2">
    <source>
        <dbReference type="EMBL" id="SFF74364.1"/>
    </source>
</evidence>
<gene>
    <name evidence="2" type="ORF">SAMN04488025_10464</name>
</gene>
<feature type="transmembrane region" description="Helical" evidence="1">
    <location>
        <begin position="67"/>
        <end position="84"/>
    </location>
</feature>
<accession>A0A1I2L4V0</accession>
<proteinExistence type="predicted"/>
<feature type="transmembrane region" description="Helical" evidence="1">
    <location>
        <begin position="6"/>
        <end position="25"/>
    </location>
</feature>
<dbReference type="Proteomes" id="UP000198661">
    <property type="component" value="Unassembled WGS sequence"/>
</dbReference>
<evidence type="ECO:0000256" key="1">
    <source>
        <dbReference type="SAM" id="Phobius"/>
    </source>
</evidence>
<keyword evidence="1" id="KW-0812">Transmembrane</keyword>
<dbReference type="RefSeq" id="WP_092035882.1">
    <property type="nucleotide sequence ID" value="NZ_FOOK01000004.1"/>
</dbReference>
<name>A0A1I2L4V0_9BACL</name>
<keyword evidence="3" id="KW-1185">Reference proteome</keyword>
<dbReference type="EMBL" id="FOOK01000004">
    <property type="protein sequence ID" value="SFF74364.1"/>
    <property type="molecule type" value="Genomic_DNA"/>
</dbReference>
<sequence>MKALIIFISLLLVILFLIKAVVLFFRYRRTPKDEWGKLHPEFYKWMAVAFLGMGLMELVDLSEGDGSVFSAVIKLLLFATLLFESRRRRRLLEKDRESL</sequence>
<dbReference type="AlphaFoldDB" id="A0A1I2L4V0"/>
<organism evidence="2 3">
    <name type="scientific">Planifilum fulgidum</name>
    <dbReference type="NCBI Taxonomy" id="201973"/>
    <lineage>
        <taxon>Bacteria</taxon>
        <taxon>Bacillati</taxon>
        <taxon>Bacillota</taxon>
        <taxon>Bacilli</taxon>
        <taxon>Bacillales</taxon>
        <taxon>Thermoactinomycetaceae</taxon>
        <taxon>Planifilum</taxon>
    </lineage>
</organism>
<evidence type="ECO:0000313" key="3">
    <source>
        <dbReference type="Proteomes" id="UP000198661"/>
    </source>
</evidence>
<dbReference type="OrthoDB" id="9947538at2"/>